<proteinExistence type="predicted"/>
<dbReference type="PROSITE" id="PS50275">
    <property type="entry name" value="SAC"/>
    <property type="match status" value="1"/>
</dbReference>
<dbReference type="GO" id="GO:0043812">
    <property type="term" value="F:phosphatidylinositol-4-phosphate phosphatase activity"/>
    <property type="evidence" value="ECO:0007669"/>
    <property type="project" value="TreeGrafter"/>
</dbReference>
<gene>
    <name evidence="4" type="primary">6042566</name>
    <name evidence="3" type="ORF">CpipJ_CPIJ009674</name>
</gene>
<evidence type="ECO:0000313" key="5">
    <source>
        <dbReference type="Proteomes" id="UP000002320"/>
    </source>
</evidence>
<dbReference type="GO" id="GO:2001135">
    <property type="term" value="P:regulation of endocytic recycling"/>
    <property type="evidence" value="ECO:0007669"/>
    <property type="project" value="TreeGrafter"/>
</dbReference>
<dbReference type="STRING" id="7176.B0WSI3"/>
<dbReference type="Proteomes" id="UP000002320">
    <property type="component" value="Unassembled WGS sequence"/>
</dbReference>
<dbReference type="PANTHER" id="PTHR45662:SF8">
    <property type="entry name" value="PHOSPHATIDYLINOSITIDE PHOSPHATASE SAC2"/>
    <property type="match status" value="1"/>
</dbReference>
<dbReference type="AlphaFoldDB" id="B0WSI3"/>
<dbReference type="PANTHER" id="PTHR45662">
    <property type="entry name" value="PHOSPHATIDYLINOSITIDE PHOSPHATASE SAC1"/>
    <property type="match status" value="1"/>
</dbReference>
<evidence type="ECO:0000313" key="3">
    <source>
        <dbReference type="EMBL" id="EDS33913.1"/>
    </source>
</evidence>
<evidence type="ECO:0000256" key="1">
    <source>
        <dbReference type="SAM" id="MobiDB-lite"/>
    </source>
</evidence>
<evidence type="ECO:0000259" key="2">
    <source>
        <dbReference type="PROSITE" id="PS50275"/>
    </source>
</evidence>
<dbReference type="eggNOG" id="KOG1890">
    <property type="taxonomic scope" value="Eukaryota"/>
</dbReference>
<dbReference type="VEuPathDB" id="VectorBase:CPIJ009674"/>
<dbReference type="VEuPathDB" id="VectorBase:CQUJHB014008"/>
<name>B0WSI3_CULQU</name>
<dbReference type="EnsemblMetazoa" id="CPIJ009674-RA">
    <property type="protein sequence ID" value="CPIJ009674-PA"/>
    <property type="gene ID" value="CPIJ009674"/>
</dbReference>
<feature type="domain" description="SAC" evidence="2">
    <location>
        <begin position="203"/>
        <end position="467"/>
    </location>
</feature>
<evidence type="ECO:0000313" key="4">
    <source>
        <dbReference type="EnsemblMetazoa" id="CPIJ009674-PA"/>
    </source>
</evidence>
<organism>
    <name type="scientific">Culex quinquefasciatus</name>
    <name type="common">Southern house mosquito</name>
    <name type="synonym">Culex pungens</name>
    <dbReference type="NCBI Taxonomy" id="7176"/>
    <lineage>
        <taxon>Eukaryota</taxon>
        <taxon>Metazoa</taxon>
        <taxon>Ecdysozoa</taxon>
        <taxon>Arthropoda</taxon>
        <taxon>Hexapoda</taxon>
        <taxon>Insecta</taxon>
        <taxon>Pterygota</taxon>
        <taxon>Neoptera</taxon>
        <taxon>Endopterygota</taxon>
        <taxon>Diptera</taxon>
        <taxon>Nematocera</taxon>
        <taxon>Culicoidea</taxon>
        <taxon>Culicidae</taxon>
        <taxon>Culicinae</taxon>
        <taxon>Culicini</taxon>
        <taxon>Culex</taxon>
        <taxon>Culex</taxon>
    </lineage>
</organism>
<dbReference type="Pfam" id="PF02383">
    <property type="entry name" value="Syja_N"/>
    <property type="match status" value="1"/>
</dbReference>
<dbReference type="GO" id="GO:0045334">
    <property type="term" value="C:clathrin-coated endocytic vesicle"/>
    <property type="evidence" value="ECO:0007669"/>
    <property type="project" value="TreeGrafter"/>
</dbReference>
<feature type="region of interest" description="Disordered" evidence="1">
    <location>
        <begin position="116"/>
        <end position="141"/>
    </location>
</feature>
<sequence length="612" mass="68325">MEVFQTETYYIFVRKEKSLWWNRTTSEFQIKCGWDLSSVDDIECIGITHGIVGTIALQGVLEPHLIIIKEAIPVGVLYAPHLVYKIKSICILGPDEPDTVILPCSKHNTTTTVKTIPSIGSASAQAGSPGTSSGQSTSSPRSRLFESSALVNKTWGAVKSAGSTIKNTTEKAAAIASNQVKTTVGMVVKDPVRVEKRVMEELHRIFDESDSFYYSLDCDITNNLQRLGEAPDDRFYWNRNMVKDIAKLNDEKWVLPVIQGFVQVEQCVIGSECFTLALVSRRSRFRAGTRYKRRGVDEDGYCANYVETEQVLSLRQHQISFTQVRGSVPIYWSQPGYKYRPPPRLDRDENETHLAFEKHFNREIETYHSVCIINLVEQGGKEKIIGDTYASHVVRYNSDKLTYVTFDFHEYCRGMRFENVSSLIEALAPEAGSMGFHWRDNNGPICNQKAVYFIQHFADSFRQSCIDLMLGNLSPFEPIMEDDVCEALVGVAATALVPARGPPLGYYNHGLMGAEHVLLEELLCSTSYYLARFKDTYRQATIDMMLGNSVSAESVNALGGQAGAVDETDALEGAEHARLLVEDCRRLLLGTAELPVGAWGLIDADPSSVEEK</sequence>
<dbReference type="InParanoid" id="B0WSI3"/>
<dbReference type="EMBL" id="DS232072">
    <property type="protein sequence ID" value="EDS33913.1"/>
    <property type="molecule type" value="Genomic_DNA"/>
</dbReference>
<dbReference type="GO" id="GO:0005769">
    <property type="term" value="C:early endosome"/>
    <property type="evidence" value="ECO:0007669"/>
    <property type="project" value="TreeGrafter"/>
</dbReference>
<keyword evidence="5" id="KW-1185">Reference proteome</keyword>
<protein>
    <submittedName>
        <fullName evidence="3">Suppressor of actin</fullName>
    </submittedName>
</protein>
<dbReference type="InterPro" id="IPR002013">
    <property type="entry name" value="SAC_dom"/>
</dbReference>
<accession>B0WSI3</accession>
<dbReference type="OrthoDB" id="405996at2759"/>
<dbReference type="GO" id="GO:0046856">
    <property type="term" value="P:phosphatidylinositol dephosphorylation"/>
    <property type="evidence" value="ECO:0007669"/>
    <property type="project" value="TreeGrafter"/>
</dbReference>
<reference evidence="3" key="1">
    <citation type="submission" date="2007-03" db="EMBL/GenBank/DDBJ databases">
        <title>Annotation of Culex pipiens quinquefasciatus.</title>
        <authorList>
            <consortium name="The Broad Institute Genome Sequencing Platform"/>
            <person name="Atkinson P.W."/>
            <person name="Hemingway J."/>
            <person name="Christensen B.M."/>
            <person name="Higgs S."/>
            <person name="Kodira C."/>
            <person name="Hannick L."/>
            <person name="Megy K."/>
            <person name="O'Leary S."/>
            <person name="Pearson M."/>
            <person name="Haas B.J."/>
            <person name="Mauceli E."/>
            <person name="Wortman J.R."/>
            <person name="Lee N.H."/>
            <person name="Guigo R."/>
            <person name="Stanke M."/>
            <person name="Alvarado L."/>
            <person name="Amedeo P."/>
            <person name="Antoine C.H."/>
            <person name="Arensburger P."/>
            <person name="Bidwell S.L."/>
            <person name="Crawford M."/>
            <person name="Camaro F."/>
            <person name="Devon K."/>
            <person name="Engels R."/>
            <person name="Hammond M."/>
            <person name="Howarth C."/>
            <person name="Koehrsen M."/>
            <person name="Lawson D."/>
            <person name="Montgomery P."/>
            <person name="Nene V."/>
            <person name="Nusbaum C."/>
            <person name="Puiu D."/>
            <person name="Romero-Severson J."/>
            <person name="Severson D.W."/>
            <person name="Shumway M."/>
            <person name="Sisk P."/>
            <person name="Stolte C."/>
            <person name="Zeng Q."/>
            <person name="Eisenstadt E."/>
            <person name="Fraser-Liggett C."/>
            <person name="Strausberg R."/>
            <person name="Galagan J."/>
            <person name="Birren B."/>
            <person name="Collins F.H."/>
        </authorList>
    </citation>
    <scope>NUCLEOTIDE SEQUENCE [LARGE SCALE GENOMIC DNA]</scope>
    <source>
        <strain evidence="3">JHB</strain>
    </source>
</reference>
<reference evidence="4" key="2">
    <citation type="submission" date="2021-02" db="UniProtKB">
        <authorList>
            <consortium name="EnsemblMetazoa"/>
        </authorList>
    </citation>
    <scope>IDENTIFICATION</scope>
    <source>
        <strain evidence="4">JHB</strain>
    </source>
</reference>
<dbReference type="KEGG" id="cqu:CpipJ_CPIJ009674"/>
<dbReference type="HOGENOM" id="CLU_008079_1_0_1"/>